<dbReference type="AlphaFoldDB" id="A0A845BSG6"/>
<dbReference type="Pfam" id="PF00227">
    <property type="entry name" value="Proteasome"/>
    <property type="match status" value="1"/>
</dbReference>
<dbReference type="InterPro" id="IPR001353">
    <property type="entry name" value="Proteasome_sua/b"/>
</dbReference>
<dbReference type="PIRSF" id="PIRSF009120">
    <property type="entry name" value="UCP009120_prtse"/>
    <property type="match status" value="1"/>
</dbReference>
<reference evidence="1 2" key="1">
    <citation type="submission" date="2019-12" db="EMBL/GenBank/DDBJ databases">
        <title>Neisseriaceae gen. nov. sp. Genome sequencing and assembly.</title>
        <authorList>
            <person name="Liu Z."/>
            <person name="Li A."/>
        </authorList>
    </citation>
    <scope>NUCLEOTIDE SEQUENCE [LARGE SCALE GENOMIC DNA]</scope>
    <source>
        <strain evidence="1 2">B2N2-7</strain>
    </source>
</reference>
<organism evidence="1 2">
    <name type="scientific">Craterilacuibacter sinensis</name>
    <dbReference type="NCBI Taxonomy" id="2686017"/>
    <lineage>
        <taxon>Bacteria</taxon>
        <taxon>Pseudomonadati</taxon>
        <taxon>Pseudomonadota</taxon>
        <taxon>Betaproteobacteria</taxon>
        <taxon>Neisseriales</taxon>
        <taxon>Neisseriaceae</taxon>
        <taxon>Craterilacuibacter</taxon>
    </lineage>
</organism>
<dbReference type="Proteomes" id="UP000467214">
    <property type="component" value="Unassembled WGS sequence"/>
</dbReference>
<dbReference type="RefSeq" id="WP_160794173.1">
    <property type="nucleotide sequence ID" value="NZ_WSSB01000001.1"/>
</dbReference>
<sequence>MTYCVAIRLAQGLVFASDTRTNAGVDHVATFRKMRVFEKPGQARMVLLSSGNLATSQSVASLLELSCRHHEPARNLLQVASLYDAAAMVGATLREVVARDADPASTIDFSSHFLLGGQVEGEAMRLFHIYPQGNFIEASRDTPYFQIGEAKYGKPILDRVLDYDTPLAQAIQCALISLDSTMRSNLSVGAPIDLVWLRPDDAAPLAPVRLAEKDPYFSVLRQAWSKGLREVFATLPAPDWPL</sequence>
<dbReference type="GO" id="GO:0005839">
    <property type="term" value="C:proteasome core complex"/>
    <property type="evidence" value="ECO:0007669"/>
    <property type="project" value="InterPro"/>
</dbReference>
<protein>
    <submittedName>
        <fullName evidence="1">Peptidase</fullName>
    </submittedName>
</protein>
<dbReference type="SUPFAM" id="SSF56235">
    <property type="entry name" value="N-terminal nucleophile aminohydrolases (Ntn hydrolases)"/>
    <property type="match status" value="1"/>
</dbReference>
<dbReference type="InterPro" id="IPR029055">
    <property type="entry name" value="Ntn_hydrolases_N"/>
</dbReference>
<evidence type="ECO:0000313" key="1">
    <source>
        <dbReference type="EMBL" id="MXR35523.1"/>
    </source>
</evidence>
<gene>
    <name evidence="1" type="ORF">GQF02_00735</name>
</gene>
<evidence type="ECO:0000313" key="2">
    <source>
        <dbReference type="Proteomes" id="UP000467214"/>
    </source>
</evidence>
<keyword evidence="2" id="KW-1185">Reference proteome</keyword>
<dbReference type="Gene3D" id="3.60.20.10">
    <property type="entry name" value="Glutamine Phosphoribosylpyrophosphate, subunit 1, domain 1"/>
    <property type="match status" value="1"/>
</dbReference>
<dbReference type="InterPro" id="IPR016545">
    <property type="entry name" value="UCP009120_prtse"/>
</dbReference>
<accession>A0A845BSG6</accession>
<comment type="caution">
    <text evidence="1">The sequence shown here is derived from an EMBL/GenBank/DDBJ whole genome shotgun (WGS) entry which is preliminary data.</text>
</comment>
<dbReference type="GO" id="GO:0051603">
    <property type="term" value="P:proteolysis involved in protein catabolic process"/>
    <property type="evidence" value="ECO:0007669"/>
    <property type="project" value="InterPro"/>
</dbReference>
<proteinExistence type="predicted"/>
<dbReference type="EMBL" id="WSSB01000001">
    <property type="protein sequence ID" value="MXR35523.1"/>
    <property type="molecule type" value="Genomic_DNA"/>
</dbReference>
<name>A0A845BSG6_9NEIS</name>